<dbReference type="AlphaFoldDB" id="A0A9W9DAK3"/>
<dbReference type="OrthoDB" id="272370at2759"/>
<name>A0A9W9DAK3_9PLEO</name>
<sequence>MSFTHGCQTLIFSPITSVDAEGPVSIALTQEETESFRSLDVPSALCCIRRETQDLRPFFVSFQSLNEGAANAVFSIQPQQDIDNANGFLFVAVKDSGETATAIPAKLVLDKVLRVSKGLPKSLRSEVIVDGFMADVRPLFVSPRASTTTSQTLEEIDLDQHLMAHLPVVLFNEGMSALKSLVPAIRSPNSAAQFGILLPNMSTDPGQNITFEIKPKWLAQSPAAPPDAIRCRTCALQFSRKKGTPSDYICPLRLSNEGMSTIDDVAFIRRWATSALSRQLQSDSDAELLQQSFLDKLVDRVVRYFTTGDGRTLLLHLKKLQTTLDSEGILQRYARPRDDFNFVYDLRLAMTLRDCSLFVVVPLRDGEVTSKLADLDFKSAEKIDDWRDKEAALVDEDWYTKNPKAHDVCLLAPTS</sequence>
<dbReference type="GO" id="GO:0032958">
    <property type="term" value="P:inositol phosphate biosynthetic process"/>
    <property type="evidence" value="ECO:0007669"/>
    <property type="project" value="TreeGrafter"/>
</dbReference>
<evidence type="ECO:0000313" key="11">
    <source>
        <dbReference type="Proteomes" id="UP001140510"/>
    </source>
</evidence>
<comment type="function">
    <text evidence="9">Phosphorylates Ins(1,3,4,5,6)P5 at position 2 to form Ins(1,2,3,4,5,6)P6 (InsP6 or phytate).</text>
</comment>
<evidence type="ECO:0000256" key="2">
    <source>
        <dbReference type="ARBA" id="ARBA00008305"/>
    </source>
</evidence>
<proteinExistence type="inferred from homology"/>
<dbReference type="PANTHER" id="PTHR14456">
    <property type="entry name" value="INOSITOL POLYPHOSPHATE KINASE 1"/>
    <property type="match status" value="1"/>
</dbReference>
<protein>
    <recommendedName>
        <fullName evidence="4 9">Inositol-pentakisphosphate 2-kinase</fullName>
        <ecNumber evidence="3 9">2.7.1.158</ecNumber>
    </recommendedName>
</protein>
<gene>
    <name evidence="10" type="primary">IPK1</name>
    <name evidence="10" type="ORF">N0V91_003151</name>
</gene>
<dbReference type="GO" id="GO:0005634">
    <property type="term" value="C:nucleus"/>
    <property type="evidence" value="ECO:0007669"/>
    <property type="project" value="TreeGrafter"/>
</dbReference>
<dbReference type="EMBL" id="JAPEVA010000015">
    <property type="protein sequence ID" value="KAJ4408500.1"/>
    <property type="molecule type" value="Genomic_DNA"/>
</dbReference>
<comment type="function">
    <text evidence="1">Has kinase activity and phosphorylates inositol-1,3,4,5,6-pentakisphosphate (Ins(1,3,4,5,6)P5) to produce 1,2,3,4,5,6-hexakisphosphate (InsP6), also known as phytate.</text>
</comment>
<evidence type="ECO:0000256" key="6">
    <source>
        <dbReference type="ARBA" id="ARBA00022741"/>
    </source>
</evidence>
<dbReference type="GO" id="GO:0035299">
    <property type="term" value="F:inositol-1,3,4,5,6-pentakisphosphate 2-kinase activity"/>
    <property type="evidence" value="ECO:0007669"/>
    <property type="project" value="UniProtKB-EC"/>
</dbReference>
<evidence type="ECO:0000256" key="3">
    <source>
        <dbReference type="ARBA" id="ARBA00012023"/>
    </source>
</evidence>
<comment type="catalytic activity">
    <reaction evidence="9">
        <text>1D-myo-inositol 1,3,4,5,6-pentakisphosphate + ATP = 1D-myo-inositol hexakisphosphate + ADP + H(+)</text>
        <dbReference type="Rhea" id="RHEA:20313"/>
        <dbReference type="ChEBI" id="CHEBI:15378"/>
        <dbReference type="ChEBI" id="CHEBI:30616"/>
        <dbReference type="ChEBI" id="CHEBI:57733"/>
        <dbReference type="ChEBI" id="CHEBI:58130"/>
        <dbReference type="ChEBI" id="CHEBI:456216"/>
        <dbReference type="EC" id="2.7.1.158"/>
    </reaction>
</comment>
<reference evidence="10" key="1">
    <citation type="submission" date="2022-10" db="EMBL/GenBank/DDBJ databases">
        <title>Tapping the CABI collections for fungal endophytes: first genome assemblies for Collariella, Neodidymelliopsis, Ascochyta clinopodiicola, Didymella pomorum, Didymosphaeria variabile, Neocosmospora piperis and Neocucurbitaria cava.</title>
        <authorList>
            <person name="Hill R."/>
        </authorList>
    </citation>
    <scope>NUCLEOTIDE SEQUENCE</scope>
    <source>
        <strain evidence="10">IMI 355091</strain>
    </source>
</reference>
<dbReference type="Pfam" id="PF06090">
    <property type="entry name" value="Ins_P5_2-kin"/>
    <property type="match status" value="1"/>
</dbReference>
<dbReference type="EC" id="2.7.1.158" evidence="3 9"/>
<evidence type="ECO:0000256" key="9">
    <source>
        <dbReference type="RuleBase" id="RU364126"/>
    </source>
</evidence>
<comment type="caution">
    <text evidence="10">The sequence shown here is derived from an EMBL/GenBank/DDBJ whole genome shotgun (WGS) entry which is preliminary data.</text>
</comment>
<dbReference type="GO" id="GO:0005524">
    <property type="term" value="F:ATP binding"/>
    <property type="evidence" value="ECO:0007669"/>
    <property type="project" value="UniProtKB-KW"/>
</dbReference>
<organism evidence="10 11">
    <name type="scientific">Didymella pomorum</name>
    <dbReference type="NCBI Taxonomy" id="749634"/>
    <lineage>
        <taxon>Eukaryota</taxon>
        <taxon>Fungi</taxon>
        <taxon>Dikarya</taxon>
        <taxon>Ascomycota</taxon>
        <taxon>Pezizomycotina</taxon>
        <taxon>Dothideomycetes</taxon>
        <taxon>Pleosporomycetidae</taxon>
        <taxon>Pleosporales</taxon>
        <taxon>Pleosporineae</taxon>
        <taxon>Didymellaceae</taxon>
        <taxon>Didymella</taxon>
    </lineage>
</organism>
<comment type="domain">
    <text evidence="9">The EXKPK motif is conserved in inositol-pentakisphosphate 2-kinases of both family 1 and 2.</text>
</comment>
<dbReference type="Proteomes" id="UP001140510">
    <property type="component" value="Unassembled WGS sequence"/>
</dbReference>
<comment type="similarity">
    <text evidence="2">Belongs to the IPK1 type 1 family.</text>
</comment>
<accession>A0A9W9DAK3</accession>
<keyword evidence="7 9" id="KW-0418">Kinase</keyword>
<evidence type="ECO:0000256" key="5">
    <source>
        <dbReference type="ARBA" id="ARBA00022679"/>
    </source>
</evidence>
<keyword evidence="5 9" id="KW-0808">Transferase</keyword>
<keyword evidence="11" id="KW-1185">Reference proteome</keyword>
<evidence type="ECO:0000256" key="8">
    <source>
        <dbReference type="ARBA" id="ARBA00022840"/>
    </source>
</evidence>
<dbReference type="InterPro" id="IPR009286">
    <property type="entry name" value="Ins_P5_2-kin"/>
</dbReference>
<evidence type="ECO:0000256" key="1">
    <source>
        <dbReference type="ARBA" id="ARBA00003979"/>
    </source>
</evidence>
<dbReference type="PANTHER" id="PTHR14456:SF2">
    <property type="entry name" value="INOSITOL-PENTAKISPHOSPHATE 2-KINASE"/>
    <property type="match status" value="1"/>
</dbReference>
<keyword evidence="6 9" id="KW-0547">Nucleotide-binding</keyword>
<keyword evidence="8 9" id="KW-0067">ATP-binding</keyword>
<evidence type="ECO:0000313" key="10">
    <source>
        <dbReference type="EMBL" id="KAJ4408500.1"/>
    </source>
</evidence>
<evidence type="ECO:0000256" key="7">
    <source>
        <dbReference type="ARBA" id="ARBA00022777"/>
    </source>
</evidence>
<evidence type="ECO:0000256" key="4">
    <source>
        <dbReference type="ARBA" id="ARBA00014846"/>
    </source>
</evidence>